<evidence type="ECO:0000256" key="2">
    <source>
        <dbReference type="ARBA" id="ARBA00004906"/>
    </source>
</evidence>
<comment type="catalytic activity">
    <reaction evidence="1">
        <text>S-ubiquitinyl-[E2 ubiquitin-conjugating enzyme]-L-cysteine + [acceptor protein]-L-lysine = [E2 ubiquitin-conjugating enzyme]-L-cysteine + N(6)-ubiquitinyl-[acceptor protein]-L-lysine.</text>
        <dbReference type="EC" id="2.3.2.27"/>
    </reaction>
</comment>
<feature type="domain" description="Protein kinase" evidence="10">
    <location>
        <begin position="433"/>
        <end position="699"/>
    </location>
</feature>
<comment type="pathway">
    <text evidence="2">Protein modification; protein ubiquitination.</text>
</comment>
<evidence type="ECO:0000259" key="11">
    <source>
        <dbReference type="PROSITE" id="PS51698"/>
    </source>
</evidence>
<keyword evidence="8 9" id="KW-0067">ATP-binding</keyword>
<gene>
    <name evidence="12" type="ORF">BDA96_10G229700</name>
</gene>
<dbReference type="Proteomes" id="UP000807115">
    <property type="component" value="Chromosome 10"/>
</dbReference>
<evidence type="ECO:0000256" key="8">
    <source>
        <dbReference type="ARBA" id="ARBA00022840"/>
    </source>
</evidence>
<evidence type="ECO:0000256" key="3">
    <source>
        <dbReference type="ARBA" id="ARBA00012483"/>
    </source>
</evidence>
<organism evidence="12 13">
    <name type="scientific">Sorghum bicolor</name>
    <name type="common">Sorghum</name>
    <name type="synonym">Sorghum vulgare</name>
    <dbReference type="NCBI Taxonomy" id="4558"/>
    <lineage>
        <taxon>Eukaryota</taxon>
        <taxon>Viridiplantae</taxon>
        <taxon>Streptophyta</taxon>
        <taxon>Embryophyta</taxon>
        <taxon>Tracheophyta</taxon>
        <taxon>Spermatophyta</taxon>
        <taxon>Magnoliopsida</taxon>
        <taxon>Liliopsida</taxon>
        <taxon>Poales</taxon>
        <taxon>Poaceae</taxon>
        <taxon>PACMAD clade</taxon>
        <taxon>Panicoideae</taxon>
        <taxon>Andropogonodae</taxon>
        <taxon>Andropogoneae</taxon>
        <taxon>Sorghinae</taxon>
        <taxon>Sorghum</taxon>
    </lineage>
</organism>
<dbReference type="SUPFAM" id="SSF52402">
    <property type="entry name" value="Adenine nucleotide alpha hydrolases-like"/>
    <property type="match status" value="1"/>
</dbReference>
<dbReference type="InterPro" id="IPR011009">
    <property type="entry name" value="Kinase-like_dom_sf"/>
</dbReference>
<dbReference type="SUPFAM" id="SSF56112">
    <property type="entry name" value="Protein kinase-like (PK-like)"/>
    <property type="match status" value="1"/>
</dbReference>
<dbReference type="SMART" id="SM00220">
    <property type="entry name" value="S_TKc"/>
    <property type="match status" value="1"/>
</dbReference>
<dbReference type="InterPro" id="IPR013083">
    <property type="entry name" value="Znf_RING/FYVE/PHD"/>
</dbReference>
<dbReference type="InterPro" id="IPR000719">
    <property type="entry name" value="Prot_kinase_dom"/>
</dbReference>
<dbReference type="Gene3D" id="3.40.50.620">
    <property type="entry name" value="HUPs"/>
    <property type="match status" value="1"/>
</dbReference>
<evidence type="ECO:0000313" key="12">
    <source>
        <dbReference type="EMBL" id="KAG0514861.1"/>
    </source>
</evidence>
<evidence type="ECO:0000259" key="10">
    <source>
        <dbReference type="PROSITE" id="PS50011"/>
    </source>
</evidence>
<dbReference type="PANTHER" id="PTHR45647:SF65">
    <property type="entry name" value="U-BOX DOMAIN-CONTAINING PROTEIN KINASE FAMILY PROTEIN"/>
    <property type="match status" value="1"/>
</dbReference>
<evidence type="ECO:0000256" key="6">
    <source>
        <dbReference type="ARBA" id="ARBA00022777"/>
    </source>
</evidence>
<dbReference type="GO" id="GO:0004672">
    <property type="term" value="F:protein kinase activity"/>
    <property type="evidence" value="ECO:0007669"/>
    <property type="project" value="InterPro"/>
</dbReference>
<dbReference type="Pfam" id="PF00582">
    <property type="entry name" value="Usp"/>
    <property type="match status" value="1"/>
</dbReference>
<keyword evidence="4" id="KW-0808">Transferase</keyword>
<dbReference type="Pfam" id="PF00069">
    <property type="entry name" value="Pkinase"/>
    <property type="match status" value="1"/>
</dbReference>
<dbReference type="PROSITE" id="PS50011">
    <property type="entry name" value="PROTEIN_KINASE_DOM"/>
    <property type="match status" value="1"/>
</dbReference>
<accession>A0A921Q4L6</accession>
<dbReference type="PROSITE" id="PS00108">
    <property type="entry name" value="PROTEIN_KINASE_ST"/>
    <property type="match status" value="1"/>
</dbReference>
<dbReference type="EC" id="2.3.2.27" evidence="3"/>
<keyword evidence="6" id="KW-0418">Kinase</keyword>
<dbReference type="PROSITE" id="PS51698">
    <property type="entry name" value="U_BOX"/>
    <property type="match status" value="1"/>
</dbReference>
<dbReference type="InterPro" id="IPR008271">
    <property type="entry name" value="Ser/Thr_kinase_AS"/>
</dbReference>
<dbReference type="PANTHER" id="PTHR45647">
    <property type="entry name" value="OS02G0152300 PROTEIN"/>
    <property type="match status" value="1"/>
</dbReference>
<feature type="domain" description="U-box" evidence="11">
    <location>
        <begin position="712"/>
        <end position="783"/>
    </location>
</feature>
<dbReference type="InterPro" id="IPR006016">
    <property type="entry name" value="UspA"/>
</dbReference>
<dbReference type="GO" id="GO:0005524">
    <property type="term" value="F:ATP binding"/>
    <property type="evidence" value="ECO:0007669"/>
    <property type="project" value="UniProtKB-UniRule"/>
</dbReference>
<dbReference type="SMART" id="SM00504">
    <property type="entry name" value="Ubox"/>
    <property type="match status" value="1"/>
</dbReference>
<dbReference type="Pfam" id="PF04564">
    <property type="entry name" value="U-box"/>
    <property type="match status" value="1"/>
</dbReference>
<dbReference type="PROSITE" id="PS00107">
    <property type="entry name" value="PROTEIN_KINASE_ATP"/>
    <property type="match status" value="1"/>
</dbReference>
<evidence type="ECO:0000256" key="4">
    <source>
        <dbReference type="ARBA" id="ARBA00022679"/>
    </source>
</evidence>
<dbReference type="InterPro" id="IPR014729">
    <property type="entry name" value="Rossmann-like_a/b/a_fold"/>
</dbReference>
<dbReference type="FunFam" id="3.30.200.20:FF:000162">
    <property type="entry name" value="Adenine nucleotide alpha hydrolase-like domain kinase"/>
    <property type="match status" value="1"/>
</dbReference>
<evidence type="ECO:0000256" key="1">
    <source>
        <dbReference type="ARBA" id="ARBA00000900"/>
    </source>
</evidence>
<dbReference type="SUPFAM" id="SSF57850">
    <property type="entry name" value="RING/U-box"/>
    <property type="match status" value="1"/>
</dbReference>
<dbReference type="InterPro" id="IPR051348">
    <property type="entry name" value="U-box_ubiquitin_ligases"/>
</dbReference>
<dbReference type="Gene3D" id="1.10.510.10">
    <property type="entry name" value="Transferase(Phosphotransferase) domain 1"/>
    <property type="match status" value="1"/>
</dbReference>
<evidence type="ECO:0000256" key="5">
    <source>
        <dbReference type="ARBA" id="ARBA00022741"/>
    </source>
</evidence>
<evidence type="ECO:0000256" key="7">
    <source>
        <dbReference type="ARBA" id="ARBA00022786"/>
    </source>
</evidence>
<reference evidence="12" key="2">
    <citation type="submission" date="2020-10" db="EMBL/GenBank/DDBJ databases">
        <authorList>
            <person name="Cooper E.A."/>
            <person name="Brenton Z.W."/>
            <person name="Flinn B.S."/>
            <person name="Jenkins J."/>
            <person name="Shu S."/>
            <person name="Flowers D."/>
            <person name="Luo F."/>
            <person name="Wang Y."/>
            <person name="Xia P."/>
            <person name="Barry K."/>
            <person name="Daum C."/>
            <person name="Lipzen A."/>
            <person name="Yoshinaga Y."/>
            <person name="Schmutz J."/>
            <person name="Saski C."/>
            <person name="Vermerris W."/>
            <person name="Kresovich S."/>
        </authorList>
    </citation>
    <scope>NUCLEOTIDE SEQUENCE</scope>
</reference>
<proteinExistence type="predicted"/>
<evidence type="ECO:0000313" key="13">
    <source>
        <dbReference type="Proteomes" id="UP000807115"/>
    </source>
</evidence>
<dbReference type="Gene3D" id="3.30.40.10">
    <property type="entry name" value="Zinc/RING finger domain, C3HC4 (zinc finger)"/>
    <property type="match status" value="1"/>
</dbReference>
<keyword evidence="7" id="KW-0833">Ubl conjugation pathway</keyword>
<dbReference type="GO" id="GO:0016567">
    <property type="term" value="P:protein ubiquitination"/>
    <property type="evidence" value="ECO:0007669"/>
    <property type="project" value="InterPro"/>
</dbReference>
<dbReference type="AlphaFoldDB" id="A0A921Q4L6"/>
<comment type="caution">
    <text evidence="12">The sequence shown here is derived from an EMBL/GenBank/DDBJ whole genome shotgun (WGS) entry which is preliminary data.</text>
</comment>
<dbReference type="EMBL" id="CM027689">
    <property type="protein sequence ID" value="KAG0514861.1"/>
    <property type="molecule type" value="Genomic_DNA"/>
</dbReference>
<feature type="binding site" evidence="9">
    <location>
        <position position="460"/>
    </location>
    <ligand>
        <name>ATP</name>
        <dbReference type="ChEBI" id="CHEBI:30616"/>
    </ligand>
</feature>
<dbReference type="Gene3D" id="3.30.200.20">
    <property type="entry name" value="Phosphorylase Kinase, domain 1"/>
    <property type="match status" value="1"/>
</dbReference>
<dbReference type="CDD" id="cd16655">
    <property type="entry name" value="RING-Ubox_WDSUB1-like"/>
    <property type="match status" value="1"/>
</dbReference>
<protein>
    <recommendedName>
        <fullName evidence="3">RING-type E3 ubiquitin transferase</fullName>
        <ecNumber evidence="3">2.3.2.27</ecNumber>
    </recommendedName>
</protein>
<dbReference type="InterPro" id="IPR017441">
    <property type="entry name" value="Protein_kinase_ATP_BS"/>
</dbReference>
<dbReference type="GO" id="GO:0061630">
    <property type="term" value="F:ubiquitin protein ligase activity"/>
    <property type="evidence" value="ECO:0007669"/>
    <property type="project" value="UniProtKB-EC"/>
</dbReference>
<name>A0A921Q4L6_SORBI</name>
<sequence>MEGSSSSPPGGDGGSLGFQFLQVAVAVRGDGRASRRAARWAAATLVPAGGRVALVHVIPPVSFVPSPSGERVPVEKMEPEVVEMYAQDCRARAQEVFLPFRRLVGRGGRTVETVVLEGDSVAEALAKYAAESGVRSLVLGSATLSWFRRILRLQDVPFTVLKTVPSFCNIFVVSRRRLTIKIANQARNSKSNASIRIQSISHKAFDQIQRDWLQDKQALNNLADDEIPKYSGNSSSGSFSQVCSSLSTSSNAIKSSESHRRGFLGSLGRRTPGRERNKDFDAISQLKEVHYVALSSVEEYQHIDEEEKLRKELKDTLMMYDRACGNLAHAKKKIQLLSSECCEDVNKVQDALQREKILKQSVADEKTKHLEAIGAVEMAKNAFTHETYSKHQAEILANMVSIENAKVVDALLSTGKSCRQYSKHEIELATDYFSDAKKIGEGGYGNVYRCTLDHTEVAVKVIQQDSTDKIDEFLREVEILSQLHHPNLVLLLGFCPEIGCLVYEYMENGSLEDLLINNKGQPLHWFLRFQIIFDVACGLAFLHGTKPEPIVHRDLKPGNILLDKNYVSKIGDVGFAKLISDLVPEGLTEYRDTVIAGTLYYMDPEYQLTGTIRPKSDLYALGIIILQLLTGKRPHGLLSSVEEAIKRGILSDILDKSQPDWPIAEAEMLAKLGLWCTALKCRDRPNLESEVLPELENILSRVTVSLKLENILAPSHFFCPILQEIMEDPYVAADGHTYEHRAIKAWLEKYKISPVTNQRLPHLSIIPNHSLHAAIQQWKLRAS</sequence>
<keyword evidence="5 9" id="KW-0547">Nucleotide-binding</keyword>
<reference evidence="12" key="1">
    <citation type="journal article" date="2019" name="BMC Genomics">
        <title>A new reference genome for Sorghum bicolor reveals high levels of sequence similarity between sweet and grain genotypes: implications for the genetics of sugar metabolism.</title>
        <authorList>
            <person name="Cooper E.A."/>
            <person name="Brenton Z.W."/>
            <person name="Flinn B.S."/>
            <person name="Jenkins J."/>
            <person name="Shu S."/>
            <person name="Flowers D."/>
            <person name="Luo F."/>
            <person name="Wang Y."/>
            <person name="Xia P."/>
            <person name="Barry K."/>
            <person name="Daum C."/>
            <person name="Lipzen A."/>
            <person name="Yoshinaga Y."/>
            <person name="Schmutz J."/>
            <person name="Saski C."/>
            <person name="Vermerris W."/>
            <person name="Kresovich S."/>
        </authorList>
    </citation>
    <scope>NUCLEOTIDE SEQUENCE</scope>
</reference>
<evidence type="ECO:0000256" key="9">
    <source>
        <dbReference type="PROSITE-ProRule" id="PRU10141"/>
    </source>
</evidence>
<dbReference type="CDD" id="cd01989">
    <property type="entry name" value="USP_STK_Ubox_N"/>
    <property type="match status" value="1"/>
</dbReference>
<dbReference type="InterPro" id="IPR003613">
    <property type="entry name" value="Ubox_domain"/>
</dbReference>